<feature type="transmembrane region" description="Helical" evidence="6">
    <location>
        <begin position="21"/>
        <end position="44"/>
    </location>
</feature>
<dbReference type="PROSITE" id="PS00409">
    <property type="entry name" value="PROKAR_NTER_METHYL"/>
    <property type="match status" value="1"/>
</dbReference>
<dbReference type="GO" id="GO:0016020">
    <property type="term" value="C:membrane"/>
    <property type="evidence" value="ECO:0007669"/>
    <property type="project" value="UniProtKB-SubCell"/>
</dbReference>
<dbReference type="InterPro" id="IPR012902">
    <property type="entry name" value="N_methyl_site"/>
</dbReference>
<dbReference type="NCBIfam" id="TIGR02532">
    <property type="entry name" value="IV_pilin_GFxxxE"/>
    <property type="match status" value="1"/>
</dbReference>
<evidence type="ECO:0000256" key="4">
    <source>
        <dbReference type="ARBA" id="ARBA00022989"/>
    </source>
</evidence>
<proteinExistence type="predicted"/>
<name>A0A919UJS0_9MICO</name>
<dbReference type="PANTHER" id="PTHR30093:SF44">
    <property type="entry name" value="TYPE II SECRETION SYSTEM CORE PROTEIN G"/>
    <property type="match status" value="1"/>
</dbReference>
<evidence type="ECO:0000256" key="6">
    <source>
        <dbReference type="SAM" id="Phobius"/>
    </source>
</evidence>
<keyword evidence="5 6" id="KW-0472">Membrane</keyword>
<comment type="caution">
    <text evidence="7">The sequence shown here is derived from an EMBL/GenBank/DDBJ whole genome shotgun (WGS) entry which is preliminary data.</text>
</comment>
<evidence type="ECO:0000256" key="2">
    <source>
        <dbReference type="ARBA" id="ARBA00022481"/>
    </source>
</evidence>
<dbReference type="AlphaFoldDB" id="A0A919UJS0"/>
<dbReference type="InterPro" id="IPR045584">
    <property type="entry name" value="Pilin-like"/>
</dbReference>
<keyword evidence="4 6" id="KW-1133">Transmembrane helix</keyword>
<dbReference type="Proteomes" id="UP000652354">
    <property type="component" value="Unassembled WGS sequence"/>
</dbReference>
<accession>A0A919UJS0</accession>
<keyword evidence="8" id="KW-1185">Reference proteome</keyword>
<dbReference type="SUPFAM" id="SSF54523">
    <property type="entry name" value="Pili subunits"/>
    <property type="match status" value="1"/>
</dbReference>
<evidence type="ECO:0008006" key="9">
    <source>
        <dbReference type="Google" id="ProtNLM"/>
    </source>
</evidence>
<dbReference type="PANTHER" id="PTHR30093">
    <property type="entry name" value="GENERAL SECRETION PATHWAY PROTEIN G"/>
    <property type="match status" value="1"/>
</dbReference>
<evidence type="ECO:0000256" key="3">
    <source>
        <dbReference type="ARBA" id="ARBA00022692"/>
    </source>
</evidence>
<protein>
    <recommendedName>
        <fullName evidence="9">Prepilin-type N-terminal cleavage/methylation domain-containing protein</fullName>
    </recommendedName>
</protein>
<comment type="subcellular location">
    <subcellularLocation>
        <location evidence="1">Membrane</location>
        <topology evidence="1">Single-pass membrane protein</topology>
    </subcellularLocation>
</comment>
<gene>
    <name evidence="7" type="ORF">Dac01nite_13780</name>
</gene>
<evidence type="ECO:0000256" key="5">
    <source>
        <dbReference type="ARBA" id="ARBA00023136"/>
    </source>
</evidence>
<evidence type="ECO:0000313" key="8">
    <source>
        <dbReference type="Proteomes" id="UP000652354"/>
    </source>
</evidence>
<sequence>MIARIQKRMQEKLEGTDKGFTLVELLVVIIIIGILAAIAIPLYLNQQAKAKDSAAQSDLKNAQIEVASALVENPTATSVTISGFTTSPGVSWATSSVTVTGGGFCIGASVAGGDIEDWSIDADGTLHEGSTSC</sequence>
<dbReference type="RefSeq" id="WP_203654899.1">
    <property type="nucleotide sequence ID" value="NZ_BONR01000002.1"/>
</dbReference>
<dbReference type="Pfam" id="PF07963">
    <property type="entry name" value="N_methyl"/>
    <property type="match status" value="1"/>
</dbReference>
<evidence type="ECO:0000313" key="7">
    <source>
        <dbReference type="EMBL" id="GIG54626.1"/>
    </source>
</evidence>
<organism evidence="7 8">
    <name type="scientific">Demequina activiva</name>
    <dbReference type="NCBI Taxonomy" id="1582364"/>
    <lineage>
        <taxon>Bacteria</taxon>
        <taxon>Bacillati</taxon>
        <taxon>Actinomycetota</taxon>
        <taxon>Actinomycetes</taxon>
        <taxon>Micrococcales</taxon>
        <taxon>Demequinaceae</taxon>
        <taxon>Demequina</taxon>
    </lineage>
</organism>
<evidence type="ECO:0000256" key="1">
    <source>
        <dbReference type="ARBA" id="ARBA00004167"/>
    </source>
</evidence>
<keyword evidence="3 6" id="KW-0812">Transmembrane</keyword>
<reference evidence="7" key="1">
    <citation type="submission" date="2021-01" db="EMBL/GenBank/DDBJ databases">
        <title>Whole genome shotgun sequence of Demequina activiva NBRC 110675.</title>
        <authorList>
            <person name="Komaki H."/>
            <person name="Tamura T."/>
        </authorList>
    </citation>
    <scope>NUCLEOTIDE SEQUENCE</scope>
    <source>
        <strain evidence="7">NBRC 110675</strain>
    </source>
</reference>
<dbReference type="Gene3D" id="3.30.700.10">
    <property type="entry name" value="Glycoprotein, Type 4 Pilin"/>
    <property type="match status" value="1"/>
</dbReference>
<dbReference type="EMBL" id="BONR01000002">
    <property type="protein sequence ID" value="GIG54626.1"/>
    <property type="molecule type" value="Genomic_DNA"/>
</dbReference>
<keyword evidence="2" id="KW-0488">Methylation</keyword>